<feature type="region of interest" description="Disordered" evidence="1">
    <location>
        <begin position="246"/>
        <end position="271"/>
    </location>
</feature>
<feature type="compositionally biased region" description="Low complexity" evidence="1">
    <location>
        <begin position="33"/>
        <end position="43"/>
    </location>
</feature>
<feature type="compositionally biased region" description="Basic and acidic residues" evidence="1">
    <location>
        <begin position="169"/>
        <end position="183"/>
    </location>
</feature>
<accession>A0A834FCE8</accession>
<comment type="caution">
    <text evidence="2">The sequence shown here is derived from an EMBL/GenBank/DDBJ whole genome shotgun (WGS) entry which is preliminary data.</text>
</comment>
<gene>
    <name evidence="2" type="ORF">FQA47_011621</name>
</gene>
<feature type="compositionally biased region" description="Low complexity" evidence="1">
    <location>
        <begin position="254"/>
        <end position="264"/>
    </location>
</feature>
<feature type="region of interest" description="Disordered" evidence="1">
    <location>
        <begin position="1"/>
        <end position="115"/>
    </location>
</feature>
<proteinExistence type="predicted"/>
<sequence length="271" mass="28941">MEKCTPLPLPRENRFLAPPAGRRRSARDPAPSPAFSKAPPAQARAWRVNRLSPPTPPHPPIRIRSPESKHTSLLLRGGADRKRGGRGSWRLRAGVFPSASFPPPSSSSPLCSISTTPPPSLLARFSCRAAALRCGATLRPHEEDGTGTGAVDGFCPHSWNKTRGGGSRARPETHLRKQQPRSESEEEEQADGGSERETTKDAVLDPLPHQEPLSVLAAGSARGHHEGPYGGTAKRKLLLILIFIPQASPPPSPRASRPAAAVRAGFSAEAP</sequence>
<feature type="compositionally biased region" description="Basic and acidic residues" evidence="1">
    <location>
        <begin position="193"/>
        <end position="203"/>
    </location>
</feature>
<protein>
    <submittedName>
        <fullName evidence="2">Uncharacterized protein</fullName>
    </submittedName>
</protein>
<dbReference type="Proteomes" id="UP000646548">
    <property type="component" value="Unassembled WGS sequence"/>
</dbReference>
<evidence type="ECO:0000256" key="1">
    <source>
        <dbReference type="SAM" id="MobiDB-lite"/>
    </source>
</evidence>
<name>A0A834FCE8_ORYME</name>
<dbReference type="AlphaFoldDB" id="A0A834FCE8"/>
<dbReference type="EMBL" id="WKFB01000268">
    <property type="protein sequence ID" value="KAF6729029.1"/>
    <property type="molecule type" value="Genomic_DNA"/>
</dbReference>
<reference evidence="2" key="1">
    <citation type="journal article" name="BMC Genomics">
        <title>Long-read sequencing and de novo genome assembly of marine medaka (Oryzias melastigma).</title>
        <authorList>
            <person name="Liang P."/>
            <person name="Saqib H.S.A."/>
            <person name="Ni X."/>
            <person name="Shen Y."/>
        </authorList>
    </citation>
    <scope>NUCLEOTIDE SEQUENCE</scope>
    <source>
        <strain evidence="2">Bigg-433</strain>
    </source>
</reference>
<evidence type="ECO:0000313" key="3">
    <source>
        <dbReference type="Proteomes" id="UP000646548"/>
    </source>
</evidence>
<feature type="region of interest" description="Disordered" evidence="1">
    <location>
        <begin position="139"/>
        <end position="231"/>
    </location>
</feature>
<organism evidence="2 3">
    <name type="scientific">Oryzias melastigma</name>
    <name type="common">Marine medaka</name>
    <dbReference type="NCBI Taxonomy" id="30732"/>
    <lineage>
        <taxon>Eukaryota</taxon>
        <taxon>Metazoa</taxon>
        <taxon>Chordata</taxon>
        <taxon>Craniata</taxon>
        <taxon>Vertebrata</taxon>
        <taxon>Euteleostomi</taxon>
        <taxon>Actinopterygii</taxon>
        <taxon>Neopterygii</taxon>
        <taxon>Teleostei</taxon>
        <taxon>Neoteleostei</taxon>
        <taxon>Acanthomorphata</taxon>
        <taxon>Ovalentaria</taxon>
        <taxon>Atherinomorphae</taxon>
        <taxon>Beloniformes</taxon>
        <taxon>Adrianichthyidae</taxon>
        <taxon>Oryziinae</taxon>
        <taxon>Oryzias</taxon>
    </lineage>
</organism>
<evidence type="ECO:0000313" key="2">
    <source>
        <dbReference type="EMBL" id="KAF6729029.1"/>
    </source>
</evidence>